<dbReference type="Gene3D" id="3.80.10.10">
    <property type="entry name" value="Ribonuclease Inhibitor"/>
    <property type="match status" value="1"/>
</dbReference>
<dbReference type="SUPFAM" id="SSF52058">
    <property type="entry name" value="L domain-like"/>
    <property type="match status" value="1"/>
</dbReference>
<feature type="region of interest" description="Disordered" evidence="6">
    <location>
        <begin position="217"/>
        <end position="240"/>
    </location>
</feature>
<feature type="region of interest" description="Disordered" evidence="6">
    <location>
        <begin position="152"/>
        <end position="180"/>
    </location>
</feature>
<evidence type="ECO:0000256" key="4">
    <source>
        <dbReference type="ARBA" id="ARBA00023242"/>
    </source>
</evidence>
<comment type="similarity">
    <text evidence="5">Belongs to the U2 small nuclear ribonucleoprotein A family.</text>
</comment>
<evidence type="ECO:0000256" key="3">
    <source>
        <dbReference type="ARBA" id="ARBA00022737"/>
    </source>
</evidence>
<keyword evidence="3" id="KW-0677">Repeat</keyword>
<evidence type="ECO:0000256" key="2">
    <source>
        <dbReference type="ARBA" id="ARBA00022614"/>
    </source>
</evidence>
<evidence type="ECO:0000256" key="5">
    <source>
        <dbReference type="ARBA" id="ARBA00024196"/>
    </source>
</evidence>
<dbReference type="PROSITE" id="PS51450">
    <property type="entry name" value="LRR"/>
    <property type="match status" value="1"/>
</dbReference>
<organism evidence="7 8">
    <name type="scientific">Cardiosporidium cionae</name>
    <dbReference type="NCBI Taxonomy" id="476202"/>
    <lineage>
        <taxon>Eukaryota</taxon>
        <taxon>Sar</taxon>
        <taxon>Alveolata</taxon>
        <taxon>Apicomplexa</taxon>
        <taxon>Aconoidasida</taxon>
        <taxon>Nephromycida</taxon>
        <taxon>Cardiosporidium</taxon>
    </lineage>
</organism>
<comment type="caution">
    <text evidence="7">The sequence shown here is derived from an EMBL/GenBank/DDBJ whole genome shotgun (WGS) entry which is preliminary data.</text>
</comment>
<sequence length="240" mass="27291">MISIRGYKISVIENVGATQDHYDCIDLSDNDIIKLANFPPLRRLKTLILCNNRISRITPDLAENLPHLNSLVLTNNKLERLIDLDPLLKCKSLTRLSLPDNPVTSISHYRAYLIYHLPNLRILDFKRICDAERAQCKATFSGNKMAEFKAQMTPSYPPTALTEDISAPEESKKTSQSYTETSEDIEKIKVAIAQATTIEEVNRLEKLLNSQMSSQKILGEPFSAHDREKIEDQEDVDMEE</sequence>
<comment type="subcellular location">
    <subcellularLocation>
        <location evidence="1">Nucleus</location>
    </subcellularLocation>
</comment>
<dbReference type="EMBL" id="JADAQX010000012">
    <property type="protein sequence ID" value="KAF8822949.1"/>
    <property type="molecule type" value="Genomic_DNA"/>
</dbReference>
<evidence type="ECO:0000256" key="6">
    <source>
        <dbReference type="SAM" id="MobiDB-lite"/>
    </source>
</evidence>
<reference evidence="7 8" key="1">
    <citation type="journal article" date="2020" name="bioRxiv">
        <title>Metabolic contributions of an alphaproteobacterial endosymbiont in the apicomplexan Cardiosporidium cionae.</title>
        <authorList>
            <person name="Hunter E.S."/>
            <person name="Paight C.J."/>
            <person name="Lane C.E."/>
        </authorList>
    </citation>
    <scope>NUCLEOTIDE SEQUENCE [LARGE SCALE GENOMIC DNA]</scope>
    <source>
        <strain evidence="7">ESH_2018</strain>
    </source>
</reference>
<keyword evidence="4" id="KW-0539">Nucleus</keyword>
<protein>
    <submittedName>
        <fullName evidence="7">Small nuclear ribonucleoprotein polypeptide A</fullName>
    </submittedName>
</protein>
<gene>
    <name evidence="7" type="ORF">IE077_000240</name>
</gene>
<keyword evidence="2" id="KW-0433">Leucine-rich repeat</keyword>
<evidence type="ECO:0000313" key="7">
    <source>
        <dbReference type="EMBL" id="KAF8822949.1"/>
    </source>
</evidence>
<dbReference type="PANTHER" id="PTHR10552">
    <property type="entry name" value="U2 SMALL NUCLEAR RIBONUCLEOPROTEIN A"/>
    <property type="match status" value="1"/>
</dbReference>
<dbReference type="PANTHER" id="PTHR10552:SF6">
    <property type="entry name" value="U2 SMALL NUCLEAR RIBONUCLEOPROTEIN A"/>
    <property type="match status" value="1"/>
</dbReference>
<dbReference type="Pfam" id="PF14580">
    <property type="entry name" value="LRR_9"/>
    <property type="match status" value="1"/>
</dbReference>
<evidence type="ECO:0000256" key="1">
    <source>
        <dbReference type="ARBA" id="ARBA00004123"/>
    </source>
</evidence>
<proteinExistence type="inferred from homology"/>
<dbReference type="InterPro" id="IPR001611">
    <property type="entry name" value="Leu-rich_rpt"/>
</dbReference>
<accession>A0ABQ7JG86</accession>
<evidence type="ECO:0000313" key="8">
    <source>
        <dbReference type="Proteomes" id="UP000823046"/>
    </source>
</evidence>
<name>A0ABQ7JG86_9APIC</name>
<feature type="compositionally biased region" description="Acidic residues" evidence="6">
    <location>
        <begin position="231"/>
        <end position="240"/>
    </location>
</feature>
<dbReference type="InterPro" id="IPR044640">
    <property type="entry name" value="RU2A"/>
</dbReference>
<dbReference type="GO" id="GO:1990904">
    <property type="term" value="C:ribonucleoprotein complex"/>
    <property type="evidence" value="ECO:0007669"/>
    <property type="project" value="UniProtKB-KW"/>
</dbReference>
<keyword evidence="7" id="KW-0687">Ribonucleoprotein</keyword>
<keyword evidence="8" id="KW-1185">Reference proteome</keyword>
<dbReference type="InterPro" id="IPR032675">
    <property type="entry name" value="LRR_dom_sf"/>
</dbReference>
<dbReference type="Proteomes" id="UP000823046">
    <property type="component" value="Unassembled WGS sequence"/>
</dbReference>